<dbReference type="Pfam" id="PF14608">
    <property type="entry name" value="zf-CCCH_2"/>
    <property type="match status" value="5"/>
</dbReference>
<evidence type="ECO:0000313" key="12">
    <source>
        <dbReference type="Proteomes" id="UP001187531"/>
    </source>
</evidence>
<feature type="domain" description="C3H1-type" evidence="10">
    <location>
        <begin position="559"/>
        <end position="582"/>
    </location>
</feature>
<evidence type="ECO:0000256" key="5">
    <source>
        <dbReference type="ARBA" id="ARBA00022737"/>
    </source>
</evidence>
<evidence type="ECO:0000256" key="9">
    <source>
        <dbReference type="SAM" id="MobiDB-lite"/>
    </source>
</evidence>
<protein>
    <recommendedName>
        <fullName evidence="3">Zinc finger CCCH domain-containing protein 14</fullName>
    </recommendedName>
</protein>
<comment type="subcellular location">
    <subcellularLocation>
        <location evidence="1">Nucleus</location>
    </subcellularLocation>
</comment>
<feature type="region of interest" description="Disordered" evidence="9">
    <location>
        <begin position="80"/>
        <end position="219"/>
    </location>
</feature>
<feature type="compositionally biased region" description="Basic residues" evidence="9">
    <location>
        <begin position="136"/>
        <end position="145"/>
    </location>
</feature>
<feature type="compositionally biased region" description="Basic and acidic residues" evidence="9">
    <location>
        <begin position="245"/>
        <end position="255"/>
    </location>
</feature>
<proteinExistence type="inferred from homology"/>
<dbReference type="Gene3D" id="4.10.1000.30">
    <property type="match status" value="2"/>
</dbReference>
<keyword evidence="7" id="KW-0862">Zinc</keyword>
<dbReference type="GO" id="GO:0005634">
    <property type="term" value="C:nucleus"/>
    <property type="evidence" value="ECO:0007669"/>
    <property type="project" value="UniProtKB-SubCell"/>
</dbReference>
<feature type="domain" description="C3H1-type" evidence="10">
    <location>
        <begin position="520"/>
        <end position="543"/>
    </location>
</feature>
<accession>A0AA88KWW4</accession>
<comment type="similarity">
    <text evidence="2">Belongs to the ZC3H14 family.</text>
</comment>
<evidence type="ECO:0000259" key="10">
    <source>
        <dbReference type="SMART" id="SM00356"/>
    </source>
</evidence>
<keyword evidence="12" id="KW-1185">Reference proteome</keyword>
<dbReference type="EMBL" id="JAVRJZ010000019">
    <property type="protein sequence ID" value="KAK2707052.1"/>
    <property type="molecule type" value="Genomic_DNA"/>
</dbReference>
<comment type="caution">
    <text evidence="11">The sequence shown here is derived from an EMBL/GenBank/DDBJ whole genome shotgun (WGS) entry which is preliminary data.</text>
</comment>
<dbReference type="AlphaFoldDB" id="A0AA88KWW4"/>
<dbReference type="SMART" id="SM00356">
    <property type="entry name" value="ZnF_C3H1"/>
    <property type="match status" value="3"/>
</dbReference>
<dbReference type="GO" id="GO:0008143">
    <property type="term" value="F:poly(A) binding"/>
    <property type="evidence" value="ECO:0007669"/>
    <property type="project" value="InterPro"/>
</dbReference>
<evidence type="ECO:0000256" key="8">
    <source>
        <dbReference type="ARBA" id="ARBA00023242"/>
    </source>
</evidence>
<dbReference type="Gene3D" id="1.10.340.40">
    <property type="entry name" value="Nuclear abundant poly(A) RNA-bind protein 2, N-terminal domain"/>
    <property type="match status" value="1"/>
</dbReference>
<dbReference type="PANTHER" id="PTHR14738:SF29">
    <property type="entry name" value="ZINC FINGER CCCH DOMAIN-CONTAINING PROTEIN 14"/>
    <property type="match status" value="1"/>
</dbReference>
<feature type="compositionally biased region" description="Basic and acidic residues" evidence="9">
    <location>
        <begin position="146"/>
        <end position="212"/>
    </location>
</feature>
<dbReference type="Proteomes" id="UP001187531">
    <property type="component" value="Unassembled WGS sequence"/>
</dbReference>
<dbReference type="InterPro" id="IPR040366">
    <property type="entry name" value="Nab2/ZC3H14"/>
</dbReference>
<name>A0AA88KWW4_ARTSF</name>
<evidence type="ECO:0000256" key="4">
    <source>
        <dbReference type="ARBA" id="ARBA00022723"/>
    </source>
</evidence>
<keyword evidence="5" id="KW-0677">Repeat</keyword>
<sequence>MDLKGEVSQKIKSAIKAKLVELGQNVDDELPDYIMVMIANKRTKSQMDSDLSLFLGSHSDQFTSWLHQVLNRLKEVTLSTTSKGETQSKAKKRSQEEPELETLHKKQKRGTEEKKKVKDDKRKKKDDKLLKDDSKKKKRKHHDKEKKKEDKNGKQDKDKNKGELVKVDDEKGKPLDESLDKQEISVKELKDTKTEELQRKSENHNPLKKPAEEALPDYESDEEILQIGLDDEKPDNFTTLETTEVEEKAPVEPVKELIQASSPPKEPEVQNRLIKLKRSVIPKAMEPIECNQTKEMEKPIKTMARVRPSIMSRLGSIVQPDEKPNRIIRQSTSPEGIRKPSLHSVPSSIIKVKARPRPITSNQATKTLIMKAVVDATKSIISAEKAVAKPVSTDEEIKKPRSIKDRLGYRIQSHEVNQIQDNDVIDVRTEERQNKMKEIFRKIKSQLPTGKSESQVVVNLYNSDLSDLPKVLQDEDMEYEIEYEEEETEDTEETIVEETIEEEMVASPVPTAKVEPVVPKVNERCRNWPWCTYGKQCRYIHPSKSCIVFPGCPFGSRCLNIHPKCRFDLGCKNPDCPFTHSGPRTFLNGPPKKLAPIPAVSTYPGSFPSSQSSSVPACKFFPNCINPSCPFFHPKICRYGLACTRPDCTFTHPVVPKATHKPVISQNQKWIAPNLK</sequence>
<keyword evidence="6" id="KW-0863">Zinc-finger</keyword>
<dbReference type="GO" id="GO:0008270">
    <property type="term" value="F:zinc ion binding"/>
    <property type="evidence" value="ECO:0007669"/>
    <property type="project" value="UniProtKB-KW"/>
</dbReference>
<dbReference type="PANTHER" id="PTHR14738">
    <property type="entry name" value="ZINC FINGER CCCH DOMAIN-CONTAINING PROTEIN 14"/>
    <property type="match status" value="1"/>
</dbReference>
<evidence type="ECO:0000256" key="2">
    <source>
        <dbReference type="ARBA" id="ARBA00008423"/>
    </source>
</evidence>
<keyword evidence="4" id="KW-0479">Metal-binding</keyword>
<evidence type="ECO:0000256" key="7">
    <source>
        <dbReference type="ARBA" id="ARBA00022833"/>
    </source>
</evidence>
<keyword evidence="8" id="KW-0539">Nucleus</keyword>
<evidence type="ECO:0000256" key="1">
    <source>
        <dbReference type="ARBA" id="ARBA00004123"/>
    </source>
</evidence>
<evidence type="ECO:0000256" key="3">
    <source>
        <dbReference type="ARBA" id="ARBA00015071"/>
    </source>
</evidence>
<evidence type="ECO:0000313" key="11">
    <source>
        <dbReference type="EMBL" id="KAK2707052.1"/>
    </source>
</evidence>
<evidence type="ECO:0000256" key="6">
    <source>
        <dbReference type="ARBA" id="ARBA00022771"/>
    </source>
</evidence>
<dbReference type="InterPro" id="IPR043094">
    <property type="entry name" value="Nab2/ZC3H14_N_sf"/>
</dbReference>
<dbReference type="GO" id="GO:0043488">
    <property type="term" value="P:regulation of mRNA stability"/>
    <property type="evidence" value="ECO:0007669"/>
    <property type="project" value="InterPro"/>
</dbReference>
<reference evidence="11" key="1">
    <citation type="submission" date="2023-07" db="EMBL/GenBank/DDBJ databases">
        <title>Chromosome-level genome assembly of Artemia franciscana.</title>
        <authorList>
            <person name="Jo E."/>
        </authorList>
    </citation>
    <scope>NUCLEOTIDE SEQUENCE</scope>
    <source>
        <tissue evidence="11">Whole body</tissue>
    </source>
</reference>
<dbReference type="InterPro" id="IPR000571">
    <property type="entry name" value="Znf_CCCH"/>
</dbReference>
<feature type="region of interest" description="Disordered" evidence="9">
    <location>
        <begin position="242"/>
        <end position="269"/>
    </location>
</feature>
<feature type="domain" description="C3H1-type" evidence="10">
    <location>
        <begin position="612"/>
        <end position="635"/>
    </location>
</feature>
<gene>
    <name evidence="11" type="ORF">QYM36_014917</name>
</gene>
<dbReference type="GO" id="GO:0005737">
    <property type="term" value="C:cytoplasm"/>
    <property type="evidence" value="ECO:0007669"/>
    <property type="project" value="TreeGrafter"/>
</dbReference>
<organism evidence="11 12">
    <name type="scientific">Artemia franciscana</name>
    <name type="common">Brine shrimp</name>
    <name type="synonym">Artemia sanfranciscana</name>
    <dbReference type="NCBI Taxonomy" id="6661"/>
    <lineage>
        <taxon>Eukaryota</taxon>
        <taxon>Metazoa</taxon>
        <taxon>Ecdysozoa</taxon>
        <taxon>Arthropoda</taxon>
        <taxon>Crustacea</taxon>
        <taxon>Branchiopoda</taxon>
        <taxon>Anostraca</taxon>
        <taxon>Artemiidae</taxon>
        <taxon>Artemia</taxon>
    </lineage>
</organism>
<feature type="compositionally biased region" description="Basic and acidic residues" evidence="9">
    <location>
        <begin position="93"/>
        <end position="135"/>
    </location>
</feature>